<proteinExistence type="predicted"/>
<dbReference type="STRING" id="1035195.HMPREF9997_01005"/>
<keyword evidence="3" id="KW-1185">Reference proteome</keyword>
<dbReference type="AlphaFoldDB" id="L1MIS0"/>
<evidence type="ECO:0000313" key="3">
    <source>
        <dbReference type="Proteomes" id="UP000010445"/>
    </source>
</evidence>
<organism evidence="2 3">
    <name type="scientific">Corynebacterium durum F0235</name>
    <dbReference type="NCBI Taxonomy" id="1035195"/>
    <lineage>
        <taxon>Bacteria</taxon>
        <taxon>Bacillati</taxon>
        <taxon>Actinomycetota</taxon>
        <taxon>Actinomycetes</taxon>
        <taxon>Mycobacteriales</taxon>
        <taxon>Corynebacteriaceae</taxon>
        <taxon>Corynebacterium</taxon>
    </lineage>
</organism>
<dbReference type="Proteomes" id="UP000010445">
    <property type="component" value="Unassembled WGS sequence"/>
</dbReference>
<dbReference type="EMBL" id="AMEM01000016">
    <property type="protein sequence ID" value="EKX90940.1"/>
    <property type="molecule type" value="Genomic_DNA"/>
</dbReference>
<dbReference type="PATRIC" id="fig|1035195.3.peg.897"/>
<dbReference type="HOGENOM" id="CLU_094108_1_0_11"/>
<dbReference type="PANTHER" id="PTHR30399:SF1">
    <property type="entry name" value="UTP PYROPHOSPHATASE"/>
    <property type="match status" value="1"/>
</dbReference>
<name>L1MIS0_9CORY</name>
<evidence type="ECO:0000259" key="1">
    <source>
        <dbReference type="Pfam" id="PF01863"/>
    </source>
</evidence>
<sequence length="183" mass="20900">MPTYAPDVDVIRSARRTRTSSARLVEGRIQVRIPAWLSEEQERETVEKLVAKVRKRTTPRRLSDAQLAERAERLNRTLLDGRACPGSIRWVSNQNSRWGSCTLSTGAIRISDRLQNVPDYVLDSVIVHELVHTFIRGGHSAEFWEWANRAPKAERARGYLEAYQEFSQGWGGQCDRARRAGKP</sequence>
<dbReference type="Pfam" id="PF01863">
    <property type="entry name" value="YgjP-like"/>
    <property type="match status" value="1"/>
</dbReference>
<dbReference type="eggNOG" id="COG1451">
    <property type="taxonomic scope" value="Bacteria"/>
</dbReference>
<dbReference type="Gene3D" id="3.30.2010.10">
    <property type="entry name" value="Metalloproteases ('zincins'), catalytic domain"/>
    <property type="match status" value="1"/>
</dbReference>
<reference evidence="2 3" key="1">
    <citation type="submission" date="2012-05" db="EMBL/GenBank/DDBJ databases">
        <authorList>
            <person name="Weinstock G."/>
            <person name="Sodergren E."/>
            <person name="Lobos E.A."/>
            <person name="Fulton L."/>
            <person name="Fulton R."/>
            <person name="Courtney L."/>
            <person name="Fronick C."/>
            <person name="O'Laughlin M."/>
            <person name="Godfrey J."/>
            <person name="Wilson R.M."/>
            <person name="Miner T."/>
            <person name="Farmer C."/>
            <person name="Delehaunty K."/>
            <person name="Cordes M."/>
            <person name="Minx P."/>
            <person name="Tomlinson C."/>
            <person name="Chen J."/>
            <person name="Wollam A."/>
            <person name="Pepin K.H."/>
            <person name="Bhonagiri V."/>
            <person name="Zhang X."/>
            <person name="Suruliraj S."/>
            <person name="Warren W."/>
            <person name="Mitreva M."/>
            <person name="Mardis E.R."/>
            <person name="Wilson R.K."/>
        </authorList>
    </citation>
    <scope>NUCLEOTIDE SEQUENCE [LARGE SCALE GENOMIC DNA]</scope>
    <source>
        <strain evidence="2 3">F0235</strain>
    </source>
</reference>
<accession>L1MIS0</accession>
<dbReference type="InterPro" id="IPR053136">
    <property type="entry name" value="UTP_pyrophosphatase-like"/>
</dbReference>
<comment type="caution">
    <text evidence="2">The sequence shown here is derived from an EMBL/GenBank/DDBJ whole genome shotgun (WGS) entry which is preliminary data.</text>
</comment>
<protein>
    <recommendedName>
        <fullName evidence="1">YgjP-like metallopeptidase domain-containing protein</fullName>
    </recommendedName>
</protein>
<dbReference type="PANTHER" id="PTHR30399">
    <property type="entry name" value="UNCHARACTERIZED PROTEIN YGJP"/>
    <property type="match status" value="1"/>
</dbReference>
<dbReference type="RefSeq" id="WP_006063245.1">
    <property type="nucleotide sequence ID" value="NZ_KB290830.1"/>
</dbReference>
<dbReference type="CDD" id="cd07344">
    <property type="entry name" value="M48_yhfN_like"/>
    <property type="match status" value="1"/>
</dbReference>
<dbReference type="InterPro" id="IPR002725">
    <property type="entry name" value="YgjP-like_metallopeptidase"/>
</dbReference>
<feature type="domain" description="YgjP-like metallopeptidase" evidence="1">
    <location>
        <begin position="91"/>
        <end position="161"/>
    </location>
</feature>
<evidence type="ECO:0000313" key="2">
    <source>
        <dbReference type="EMBL" id="EKX90940.1"/>
    </source>
</evidence>
<dbReference type="OrthoDB" id="9811177at2"/>
<gene>
    <name evidence="2" type="ORF">HMPREF9997_01005</name>
</gene>